<organism evidence="4 5">
    <name type="scientific">Mycobacterium kiyosense</name>
    <dbReference type="NCBI Taxonomy" id="2871094"/>
    <lineage>
        <taxon>Bacteria</taxon>
        <taxon>Bacillati</taxon>
        <taxon>Actinomycetota</taxon>
        <taxon>Actinomycetes</taxon>
        <taxon>Mycobacteriales</taxon>
        <taxon>Mycobacteriaceae</taxon>
        <taxon>Mycobacterium</taxon>
    </lineage>
</organism>
<protein>
    <recommendedName>
        <fullName evidence="6">HXXEE domain-containing protein</fullName>
    </recommendedName>
</protein>
<keyword evidence="2" id="KW-0472">Membrane</keyword>
<keyword evidence="2" id="KW-0812">Transmembrane</keyword>
<dbReference type="EMBL" id="BRZI01000016">
    <property type="protein sequence ID" value="GLD30670.1"/>
    <property type="molecule type" value="Genomic_DNA"/>
</dbReference>
<feature type="transmembrane region" description="Helical" evidence="2">
    <location>
        <begin position="150"/>
        <end position="170"/>
    </location>
</feature>
<sequence length="210" mass="22544">MALGGASLLIGRRTQTNLRALSVMNAMTMCAHQYEEYVDPGWFPGMVNVAIFKSDQPDNYPFNPHSAMCANIAFRALYVPAMLFPKVKWLGLPPVLLGIAQAFGHAVVMPRMIGTKYSPGALTAALLHLPIGITYLSALRKQGPISRSDWRKTAGVLVFFFGAGVAFPNISNADKNSPYKFTAHQMGRYGAQPVPASPELGDGSSPGSAS</sequence>
<evidence type="ECO:0000313" key="4">
    <source>
        <dbReference type="EMBL" id="GLD30670.1"/>
    </source>
</evidence>
<keyword evidence="5" id="KW-1185">Reference proteome</keyword>
<keyword evidence="2" id="KW-1133">Transmembrane helix</keyword>
<dbReference type="Pfam" id="PF13787">
    <property type="entry name" value="HXXEE"/>
    <property type="match status" value="1"/>
</dbReference>
<name>A0A9P3Q7E7_9MYCO</name>
<proteinExistence type="predicted"/>
<evidence type="ECO:0000256" key="1">
    <source>
        <dbReference type="SAM" id="MobiDB-lite"/>
    </source>
</evidence>
<dbReference type="Proteomes" id="UP001165663">
    <property type="component" value="Unassembled WGS sequence"/>
</dbReference>
<feature type="transmembrane region" description="Helical" evidence="2">
    <location>
        <begin position="89"/>
        <end position="108"/>
    </location>
</feature>
<evidence type="ECO:0000256" key="2">
    <source>
        <dbReference type="SAM" id="Phobius"/>
    </source>
</evidence>
<accession>A0A9P3Q7E7</accession>
<reference evidence="4" key="1">
    <citation type="submission" date="2022-08" db="EMBL/GenBank/DDBJ databases">
        <title>Mycobacterium kiyosense sp. nov., scotochromogenic slow-glowing species isolated from respiratory specimens.</title>
        <authorList>
            <person name="Fukano H."/>
            <person name="Kazumi Y."/>
            <person name="Sakagami N."/>
            <person name="Ato M."/>
            <person name="Mitarai S."/>
            <person name="Hoshino Y."/>
        </authorList>
    </citation>
    <scope>NUCLEOTIDE SEQUENCE</scope>
    <source>
        <strain evidence="4">1413</strain>
        <strain evidence="3">SRL2020-028</strain>
    </source>
</reference>
<gene>
    <name evidence="4" type="ORF">Mkiyose1413_25530</name>
    <name evidence="3" type="ORF">SRL2020028_16480</name>
</gene>
<dbReference type="AlphaFoldDB" id="A0A9P3Q7E7"/>
<dbReference type="EMBL" id="BRXE01000011">
    <property type="protein sequence ID" value="GLB82392.1"/>
    <property type="molecule type" value="Genomic_DNA"/>
</dbReference>
<evidence type="ECO:0000313" key="3">
    <source>
        <dbReference type="EMBL" id="GLB82392.1"/>
    </source>
</evidence>
<feature type="transmembrane region" description="Helical" evidence="2">
    <location>
        <begin position="120"/>
        <end position="138"/>
    </location>
</feature>
<feature type="region of interest" description="Disordered" evidence="1">
    <location>
        <begin position="190"/>
        <end position="210"/>
    </location>
</feature>
<comment type="caution">
    <text evidence="4">The sequence shown here is derived from an EMBL/GenBank/DDBJ whole genome shotgun (WGS) entry which is preliminary data.</text>
</comment>
<evidence type="ECO:0000313" key="5">
    <source>
        <dbReference type="Proteomes" id="UP001064782"/>
    </source>
</evidence>
<dbReference type="Proteomes" id="UP001064782">
    <property type="component" value="Unassembled WGS sequence"/>
</dbReference>
<dbReference type="InterPro" id="IPR025671">
    <property type="entry name" value="HXXEE"/>
</dbReference>
<evidence type="ECO:0008006" key="6">
    <source>
        <dbReference type="Google" id="ProtNLM"/>
    </source>
</evidence>